<dbReference type="OrthoDB" id="547680at2759"/>
<dbReference type="RefSeq" id="XP_029991221.1">
    <property type="nucleotide sequence ID" value="XM_030135361.1"/>
</dbReference>
<dbReference type="AlphaFoldDB" id="A0A672ZCY0"/>
<reference evidence="3" key="3">
    <citation type="submission" date="2025-09" db="UniProtKB">
        <authorList>
            <consortium name="Ensembl"/>
        </authorList>
    </citation>
    <scope>IDENTIFICATION</scope>
</reference>
<accession>A0A672ZCY0</accession>
<feature type="chain" id="PRO_5025333572" evidence="2">
    <location>
        <begin position="24"/>
        <end position="308"/>
    </location>
</feature>
<dbReference type="Proteomes" id="UP000472271">
    <property type="component" value="Chromosome 5"/>
</dbReference>
<sequence>MDMKMKPIYVSMVMVVMTTLVVSSVGRRQTWTTTGYPGENLTRKMFTLSRNGGRIHFFPPSFSVSPPSSTSITSAWGKNFTTPHPTINTTTTTTTTPPTHPWTTPTPSSRGVSVCLRFLTDSYLSDNFPLFTLSPSRSPLQVDVGISGMFRLSFDSWGHNTIFLKPNVRFWSNMWPNMWTSVCVTVDPLKNVAQLFSGSFMSIRKLIPGQYLWSGEPVVYFLGFDGQVTDLQVWDYPLHYREIYSYMQLYGYQGSVLTWSRIGYALQGNALLEDTFELQRKQPISRKGRGQRNRIRFSSRAERKRQQL</sequence>
<evidence type="ECO:0000313" key="3">
    <source>
        <dbReference type="Ensembl" id="ENSSORP00005015191.1"/>
    </source>
</evidence>
<evidence type="ECO:0000256" key="1">
    <source>
        <dbReference type="SAM" id="MobiDB-lite"/>
    </source>
</evidence>
<reference evidence="3" key="1">
    <citation type="submission" date="2019-06" db="EMBL/GenBank/DDBJ databases">
        <authorList>
            <consortium name="Wellcome Sanger Institute Data Sharing"/>
        </authorList>
    </citation>
    <scope>NUCLEOTIDE SEQUENCE [LARGE SCALE GENOMIC DNA]</scope>
</reference>
<reference evidence="3" key="2">
    <citation type="submission" date="2025-08" db="UniProtKB">
        <authorList>
            <consortium name="Ensembl"/>
        </authorList>
    </citation>
    <scope>IDENTIFICATION</scope>
</reference>
<feature type="region of interest" description="Disordered" evidence="1">
    <location>
        <begin position="283"/>
        <end position="308"/>
    </location>
</feature>
<name>A0A672ZCY0_9TELE</name>
<feature type="region of interest" description="Disordered" evidence="1">
    <location>
        <begin position="83"/>
        <end position="106"/>
    </location>
</feature>
<organism evidence="3 4">
    <name type="scientific">Sphaeramia orbicularis</name>
    <name type="common">orbiculate cardinalfish</name>
    <dbReference type="NCBI Taxonomy" id="375764"/>
    <lineage>
        <taxon>Eukaryota</taxon>
        <taxon>Metazoa</taxon>
        <taxon>Chordata</taxon>
        <taxon>Craniata</taxon>
        <taxon>Vertebrata</taxon>
        <taxon>Euteleostomi</taxon>
        <taxon>Actinopterygii</taxon>
        <taxon>Neopterygii</taxon>
        <taxon>Teleostei</taxon>
        <taxon>Neoteleostei</taxon>
        <taxon>Acanthomorphata</taxon>
        <taxon>Gobiaria</taxon>
        <taxon>Kurtiformes</taxon>
        <taxon>Apogonoidei</taxon>
        <taxon>Apogonidae</taxon>
        <taxon>Apogoninae</taxon>
        <taxon>Sphaeramia</taxon>
    </lineage>
</organism>
<feature type="compositionally biased region" description="Basic residues" evidence="1">
    <location>
        <begin position="283"/>
        <end position="298"/>
    </location>
</feature>
<feature type="signal peptide" evidence="2">
    <location>
        <begin position="1"/>
        <end position="23"/>
    </location>
</feature>
<dbReference type="Gene3D" id="2.60.120.200">
    <property type="match status" value="1"/>
</dbReference>
<dbReference type="InParanoid" id="A0A672ZCY0"/>
<dbReference type="GeneID" id="115420122"/>
<dbReference type="Ensembl" id="ENSSORT00005015662.1">
    <property type="protein sequence ID" value="ENSSORP00005015191.1"/>
    <property type="gene ID" value="ENSSORG00005007703.1"/>
</dbReference>
<evidence type="ECO:0000256" key="2">
    <source>
        <dbReference type="SAM" id="SignalP"/>
    </source>
</evidence>
<keyword evidence="4" id="KW-1185">Reference proteome</keyword>
<gene>
    <name evidence="3" type="primary">LOC115420122</name>
</gene>
<feature type="compositionally biased region" description="Basic and acidic residues" evidence="1">
    <location>
        <begin position="299"/>
        <end position="308"/>
    </location>
</feature>
<protein>
    <submittedName>
        <fullName evidence="3">Uncharacterized LOC115420122</fullName>
    </submittedName>
</protein>
<dbReference type="SUPFAM" id="SSF49899">
    <property type="entry name" value="Concanavalin A-like lectins/glucanases"/>
    <property type="match status" value="1"/>
</dbReference>
<dbReference type="InterPro" id="IPR013320">
    <property type="entry name" value="ConA-like_dom_sf"/>
</dbReference>
<evidence type="ECO:0000313" key="4">
    <source>
        <dbReference type="Proteomes" id="UP000472271"/>
    </source>
</evidence>
<keyword evidence="2" id="KW-0732">Signal</keyword>
<proteinExistence type="predicted"/>